<keyword evidence="3" id="KW-0998">Cell outer membrane</keyword>
<feature type="signal peptide" evidence="6">
    <location>
        <begin position="1"/>
        <end position="17"/>
    </location>
</feature>
<feature type="chain" id="PRO_5012675142" evidence="6">
    <location>
        <begin position="18"/>
        <end position="1118"/>
    </location>
</feature>
<keyword evidence="10" id="KW-1185">Reference proteome</keyword>
<keyword evidence="2 4" id="KW-0472">Membrane</keyword>
<dbReference type="InterPro" id="IPR012910">
    <property type="entry name" value="Plug_dom"/>
</dbReference>
<accession>A0A2A4B6V6</accession>
<dbReference type="RefSeq" id="WP_096342596.1">
    <property type="nucleotide sequence ID" value="NZ_NWMW01000001.1"/>
</dbReference>
<dbReference type="Pfam" id="PF00593">
    <property type="entry name" value="TonB_dep_Rec_b-barrel"/>
    <property type="match status" value="1"/>
</dbReference>
<sequence length="1118" mass="120899">MRLRPLVRLGASASALACGSAAIANPAPFQVVGSEKAGASQSRLEAQAPEADPSAEEDLTAADEQSSEIVVRGYRQSLQNALNLKRGAGVMLDAITADDIASFPEANVAESLQRIPGISLDRENGEGRQISVRGLGGDFTRVRINNLEALSTNGSTSGSINTSRGFDFNTFASQLFNNAKVQKTTSAEVDEGSLGATVDLNAARPFDYKGLKVAAAVEGAYYENGGKISPRLTGLFSNRWLDGRLGLLVSGAYQSRDTTTSQYFRSAGVGDLYYRNQAWAGNENPPRARFAAPTGTNFGSAITNPLIARAYTGSDPAAYAALYPAGYATAGRFDDSTVFIPTLAGVSVGDLHTERLGGTASLQFEVSDRTRLSVDFLGSKFTQEQRTYGVETFSGRNGSNATLNNLAPGASAQTRRAFYPGQCNRVIETPLLAPQDCGQSLNGEALVPGTSFSFNPNNLDPFDYYNSPVSPGYVSSDPGGAFGIRGLIPIQGPQTMRVVGANVTNGIADYLAIQNMDWRAAGTRALVTTTFKQLSFSLDHEFSDRLKINANVGGSDSSTDSQVLFAEFNALDRPETFVYDARGGGDMPVYQPGFDSANPANWSVVKGLSALRHNANTVDNKYRQGRIDGQWEVADQLLFKFGVALKNYDFATTNAVRLTDTLNPTEKELGVSIASLGQTKAFGQGLNLPDGTPTTIFAPDVDAMTSLIGFDCNCINKWGDFRITTRRNRGASYTIAERDRSLYGQFDFRTEVLGRDLSGNAGVRYVRTSIDAQGFDTTGRTITDDNVYEDYLPSLNLAYDLTPDLKLRFGVSRAMARPQLALLSPSITQIGIPNTGERSGATLTVGNTRLRPFRSTNIDASLEWYFRRDSLVSIAYFDKAINSFPQVSLYDAQLSAFLSPAAIEALKAQYASSPNQLAYINQDNPFTVRQAQDSPGGYIRGWEANFQTNFFFLPGFLQNFGIQLNATRIFSKINYILDPGVRVGGVQTIAPTYGFGPYLNASPKAFNATFYYEDKVLNARISAAQRDGYFTTFPLAAGSCSPSRTCANPLVNDFASSASTTNIDVAVGVNFTDRISLRFEGLNLTNQTGNRAAYQQNPQVTQYQSTGPQYTVGLRYRY</sequence>
<evidence type="ECO:0000256" key="1">
    <source>
        <dbReference type="ARBA" id="ARBA00004442"/>
    </source>
</evidence>
<evidence type="ECO:0000259" key="7">
    <source>
        <dbReference type="Pfam" id="PF00593"/>
    </source>
</evidence>
<dbReference type="InterPro" id="IPR036942">
    <property type="entry name" value="Beta-barrel_TonB_sf"/>
</dbReference>
<dbReference type="SUPFAM" id="SSF56935">
    <property type="entry name" value="Porins"/>
    <property type="match status" value="1"/>
</dbReference>
<protein>
    <submittedName>
        <fullName evidence="9">TonB-dependent receptor</fullName>
    </submittedName>
</protein>
<comment type="subcellular location">
    <subcellularLocation>
        <location evidence="1 4">Cell outer membrane</location>
    </subcellularLocation>
</comment>
<evidence type="ECO:0000256" key="5">
    <source>
        <dbReference type="SAM" id="MobiDB-lite"/>
    </source>
</evidence>
<feature type="region of interest" description="Disordered" evidence="5">
    <location>
        <begin position="40"/>
        <end position="64"/>
    </location>
</feature>
<dbReference type="Proteomes" id="UP000218366">
    <property type="component" value="Unassembled WGS sequence"/>
</dbReference>
<reference evidence="9 10" key="1">
    <citation type="submission" date="2017-09" db="EMBL/GenBank/DDBJ databases">
        <title>Sphingomonas spermidinifaciens 9NM-10, whole genome shotgun sequence.</title>
        <authorList>
            <person name="Feng G."/>
            <person name="Zhu H."/>
        </authorList>
    </citation>
    <scope>NUCLEOTIDE SEQUENCE [LARGE SCALE GENOMIC DNA]</scope>
    <source>
        <strain evidence="9 10">9NM-10</strain>
    </source>
</reference>
<evidence type="ECO:0000256" key="3">
    <source>
        <dbReference type="ARBA" id="ARBA00023237"/>
    </source>
</evidence>
<gene>
    <name evidence="9" type="ORF">COC42_07895</name>
</gene>
<evidence type="ECO:0000256" key="2">
    <source>
        <dbReference type="ARBA" id="ARBA00023136"/>
    </source>
</evidence>
<dbReference type="GO" id="GO:0009279">
    <property type="term" value="C:cell outer membrane"/>
    <property type="evidence" value="ECO:0007669"/>
    <property type="project" value="UniProtKB-SubCell"/>
</dbReference>
<evidence type="ECO:0000256" key="4">
    <source>
        <dbReference type="RuleBase" id="RU003357"/>
    </source>
</evidence>
<dbReference type="PANTHER" id="PTHR40980">
    <property type="entry name" value="PLUG DOMAIN-CONTAINING PROTEIN"/>
    <property type="match status" value="1"/>
</dbReference>
<keyword evidence="9" id="KW-0675">Receptor</keyword>
<dbReference type="OrthoDB" id="5476657at2"/>
<dbReference type="Gene3D" id="2.40.170.20">
    <property type="entry name" value="TonB-dependent receptor, beta-barrel domain"/>
    <property type="match status" value="1"/>
</dbReference>
<feature type="domain" description="TonB-dependent receptor plug" evidence="8">
    <location>
        <begin position="92"/>
        <end position="196"/>
    </location>
</feature>
<evidence type="ECO:0000313" key="9">
    <source>
        <dbReference type="EMBL" id="PCD04201.1"/>
    </source>
</evidence>
<dbReference type="Pfam" id="PF07715">
    <property type="entry name" value="Plug"/>
    <property type="match status" value="1"/>
</dbReference>
<dbReference type="AlphaFoldDB" id="A0A2A4B6V6"/>
<comment type="similarity">
    <text evidence="4">Belongs to the TonB-dependent receptor family.</text>
</comment>
<feature type="domain" description="TonB-dependent receptor-like beta-barrel" evidence="7">
    <location>
        <begin position="585"/>
        <end position="1084"/>
    </location>
</feature>
<comment type="caution">
    <text evidence="9">The sequence shown here is derived from an EMBL/GenBank/DDBJ whole genome shotgun (WGS) entry which is preliminary data.</text>
</comment>
<proteinExistence type="inferred from homology"/>
<keyword evidence="6" id="KW-0732">Signal</keyword>
<evidence type="ECO:0000256" key="6">
    <source>
        <dbReference type="SAM" id="SignalP"/>
    </source>
</evidence>
<dbReference type="InterPro" id="IPR000531">
    <property type="entry name" value="Beta-barrel_TonB"/>
</dbReference>
<organism evidence="9 10">
    <name type="scientific">Sphingomonas spermidinifaciens</name>
    <dbReference type="NCBI Taxonomy" id="1141889"/>
    <lineage>
        <taxon>Bacteria</taxon>
        <taxon>Pseudomonadati</taxon>
        <taxon>Pseudomonadota</taxon>
        <taxon>Alphaproteobacteria</taxon>
        <taxon>Sphingomonadales</taxon>
        <taxon>Sphingomonadaceae</taxon>
        <taxon>Sphingomonas</taxon>
    </lineage>
</organism>
<name>A0A2A4B6V6_9SPHN</name>
<keyword evidence="4" id="KW-0798">TonB box</keyword>
<evidence type="ECO:0000313" key="10">
    <source>
        <dbReference type="Proteomes" id="UP000218366"/>
    </source>
</evidence>
<dbReference type="EMBL" id="NWMW01000001">
    <property type="protein sequence ID" value="PCD04201.1"/>
    <property type="molecule type" value="Genomic_DNA"/>
</dbReference>
<dbReference type="InterPro" id="IPR037066">
    <property type="entry name" value="Plug_dom_sf"/>
</dbReference>
<dbReference type="Gene3D" id="2.170.130.10">
    <property type="entry name" value="TonB-dependent receptor, plug domain"/>
    <property type="match status" value="1"/>
</dbReference>
<dbReference type="PANTHER" id="PTHR40980:SF3">
    <property type="entry name" value="TONB-DEPENDENT RECEPTOR-LIKE BETA-BARREL DOMAIN-CONTAINING PROTEIN"/>
    <property type="match status" value="1"/>
</dbReference>
<evidence type="ECO:0000259" key="8">
    <source>
        <dbReference type="Pfam" id="PF07715"/>
    </source>
</evidence>